<name>A0ACA9TL09_BIOOC</name>
<comment type="caution">
    <text evidence="1">The sequence shown here is derived from an EMBL/GenBank/DDBJ whole genome shotgun (WGS) entry which is preliminary data.</text>
</comment>
<gene>
    <name evidence="1" type="ORF">CRV2_00002877</name>
</gene>
<keyword evidence="2" id="KW-1185">Reference proteome</keyword>
<reference evidence="1" key="1">
    <citation type="submission" date="2020-04" db="EMBL/GenBank/DDBJ databases">
        <authorList>
            <person name="Broberg M."/>
        </authorList>
    </citation>
    <scope>NUCLEOTIDE SEQUENCE</scope>
</reference>
<organism evidence="1 2">
    <name type="scientific">Clonostachys rosea f. rosea IK726</name>
    <dbReference type="NCBI Taxonomy" id="1349383"/>
    <lineage>
        <taxon>Eukaryota</taxon>
        <taxon>Fungi</taxon>
        <taxon>Dikarya</taxon>
        <taxon>Ascomycota</taxon>
        <taxon>Pezizomycotina</taxon>
        <taxon>Sordariomycetes</taxon>
        <taxon>Hypocreomycetidae</taxon>
        <taxon>Hypocreales</taxon>
        <taxon>Bionectriaceae</taxon>
        <taxon>Clonostachys</taxon>
    </lineage>
</organism>
<evidence type="ECO:0000313" key="1">
    <source>
        <dbReference type="EMBL" id="CAG9941448.1"/>
    </source>
</evidence>
<sequence>MFAGEMTYVRPFTASRNTQVPNKGAKSIELTHLDPVHRPSSETAKRKEPANPKLVDVTVKPVTDQNGAPIHKTTQQTMQGTKRTDSPDQAPRDEEYVSDQTTDSGIIELANVRCSCPMYHFITDTGICPNWVASNRSICQMCYEGCLGAGIEEDQLG</sequence>
<reference evidence="1" key="2">
    <citation type="submission" date="2021-10" db="EMBL/GenBank/DDBJ databases">
        <authorList>
            <person name="Piombo E."/>
        </authorList>
    </citation>
    <scope>NUCLEOTIDE SEQUENCE</scope>
</reference>
<proteinExistence type="predicted"/>
<dbReference type="EMBL" id="CADEHS020000005">
    <property type="protein sequence ID" value="CAG9941448.1"/>
    <property type="molecule type" value="Genomic_DNA"/>
</dbReference>
<dbReference type="Proteomes" id="UP000836387">
    <property type="component" value="Unassembled WGS sequence"/>
</dbReference>
<evidence type="ECO:0000313" key="2">
    <source>
        <dbReference type="Proteomes" id="UP000836387"/>
    </source>
</evidence>
<accession>A0ACA9TL09</accession>
<protein>
    <submittedName>
        <fullName evidence="1">Uncharacterized protein</fullName>
    </submittedName>
</protein>